<gene>
    <name evidence="1" type="ORF">I5I61_25380</name>
</gene>
<sequence>MANVLQHKYVASLPATLEANSIYYIRVGVGFDIYVTNSSGEIVAYPLNRPRGVVGASFDGGGAAIAVGSACEVVVPYGMNLRAATILADAAGSITLDVQAVALGSYPPSSGNSIVGAAPPHLAGTSAMQDSTLTGWTTSLAAGSAVRFVVTACSGITRATITLEGERT</sequence>
<organism evidence="1 2">
    <name type="scientific">Pseudomonas nitroreducens</name>
    <dbReference type="NCBI Taxonomy" id="46680"/>
    <lineage>
        <taxon>Bacteria</taxon>
        <taxon>Pseudomonadati</taxon>
        <taxon>Pseudomonadota</taxon>
        <taxon>Gammaproteobacteria</taxon>
        <taxon>Pseudomonadales</taxon>
        <taxon>Pseudomonadaceae</taxon>
        <taxon>Pseudomonas</taxon>
    </lineage>
</organism>
<accession>A0ABS0KRZ7</accession>
<dbReference type="Proteomes" id="UP000608450">
    <property type="component" value="Unassembled WGS sequence"/>
</dbReference>
<reference evidence="1 2" key="1">
    <citation type="submission" date="2020-11" db="EMBL/GenBank/DDBJ databases">
        <title>Enhanced detection system for hospital associated transmission using whole genome sequencing surveillance.</title>
        <authorList>
            <person name="Harrison L.H."/>
            <person name="Van Tyne D."/>
            <person name="Marsh J.W."/>
            <person name="Griffith M.P."/>
            <person name="Snyder D.J."/>
            <person name="Cooper V.S."/>
            <person name="Mustapha M."/>
        </authorList>
    </citation>
    <scope>NUCLEOTIDE SEQUENCE [LARGE SCALE GENOMIC DNA]</scope>
    <source>
        <strain evidence="1 2">PSA00705</strain>
    </source>
</reference>
<name>A0ABS0KRZ7_PSENT</name>
<evidence type="ECO:0000313" key="1">
    <source>
        <dbReference type="EMBL" id="MBG6290804.1"/>
    </source>
</evidence>
<proteinExistence type="predicted"/>
<comment type="caution">
    <text evidence="1">The sequence shown here is derived from an EMBL/GenBank/DDBJ whole genome shotgun (WGS) entry which is preliminary data.</text>
</comment>
<keyword evidence="2" id="KW-1185">Reference proteome</keyword>
<dbReference type="EMBL" id="JADTFC010000087">
    <property type="protein sequence ID" value="MBG6290804.1"/>
    <property type="molecule type" value="Genomic_DNA"/>
</dbReference>
<dbReference type="RefSeq" id="WP_196913452.1">
    <property type="nucleotide sequence ID" value="NZ_JADTFC010000087.1"/>
</dbReference>
<protein>
    <submittedName>
        <fullName evidence="1">Uncharacterized protein</fullName>
    </submittedName>
</protein>
<evidence type="ECO:0000313" key="2">
    <source>
        <dbReference type="Proteomes" id="UP000608450"/>
    </source>
</evidence>